<feature type="domain" description="Disease resistance R13L4/SHOC-2-like LRR" evidence="9">
    <location>
        <begin position="569"/>
        <end position="800"/>
    </location>
</feature>
<dbReference type="Gene3D" id="3.40.50.300">
    <property type="entry name" value="P-loop containing nucleotide triphosphate hydrolases"/>
    <property type="match status" value="1"/>
</dbReference>
<evidence type="ECO:0000256" key="4">
    <source>
        <dbReference type="ARBA" id="ARBA00022840"/>
    </source>
</evidence>
<dbReference type="Proteomes" id="UP001174677">
    <property type="component" value="Chromosome 3"/>
</dbReference>
<keyword evidence="4" id="KW-0067">ATP-binding</keyword>
<feature type="transmembrane region" description="Helical" evidence="5">
    <location>
        <begin position="822"/>
        <end position="844"/>
    </location>
</feature>
<dbReference type="CDD" id="cd14798">
    <property type="entry name" value="RX-CC_like"/>
    <property type="match status" value="1"/>
</dbReference>
<organism evidence="10 11">
    <name type="scientific">Hevea brasiliensis</name>
    <name type="common">Para rubber tree</name>
    <name type="synonym">Siphonia brasiliensis</name>
    <dbReference type="NCBI Taxonomy" id="3981"/>
    <lineage>
        <taxon>Eukaryota</taxon>
        <taxon>Viridiplantae</taxon>
        <taxon>Streptophyta</taxon>
        <taxon>Embryophyta</taxon>
        <taxon>Tracheophyta</taxon>
        <taxon>Spermatophyta</taxon>
        <taxon>Magnoliopsida</taxon>
        <taxon>eudicotyledons</taxon>
        <taxon>Gunneridae</taxon>
        <taxon>Pentapetalae</taxon>
        <taxon>rosids</taxon>
        <taxon>fabids</taxon>
        <taxon>Malpighiales</taxon>
        <taxon>Euphorbiaceae</taxon>
        <taxon>Crotonoideae</taxon>
        <taxon>Micrandreae</taxon>
        <taxon>Hevea</taxon>
    </lineage>
</organism>
<dbReference type="InterPro" id="IPR055414">
    <property type="entry name" value="LRR_R13L4/SHOC2-like"/>
</dbReference>
<feature type="domain" description="Disease resistance N-terminal" evidence="7">
    <location>
        <begin position="11"/>
        <end position="97"/>
    </location>
</feature>
<evidence type="ECO:0008006" key="12">
    <source>
        <dbReference type="Google" id="ProtNLM"/>
    </source>
</evidence>
<dbReference type="InterPro" id="IPR041118">
    <property type="entry name" value="Rx_N"/>
</dbReference>
<dbReference type="Gene3D" id="1.20.5.4130">
    <property type="match status" value="1"/>
</dbReference>
<protein>
    <recommendedName>
        <fullName evidence="12">Disease resistance protein RGA3</fullName>
    </recommendedName>
</protein>
<dbReference type="InterPro" id="IPR032675">
    <property type="entry name" value="LRR_dom_sf"/>
</dbReference>
<feature type="domain" description="NB-ARC" evidence="6">
    <location>
        <begin position="171"/>
        <end position="344"/>
    </location>
</feature>
<dbReference type="SUPFAM" id="SSF52058">
    <property type="entry name" value="L domain-like"/>
    <property type="match status" value="1"/>
</dbReference>
<dbReference type="InterPro" id="IPR036388">
    <property type="entry name" value="WH-like_DNA-bd_sf"/>
</dbReference>
<dbReference type="EMBL" id="JARPOI010000003">
    <property type="protein sequence ID" value="KAJ9184776.1"/>
    <property type="molecule type" value="Genomic_DNA"/>
</dbReference>
<dbReference type="InterPro" id="IPR002182">
    <property type="entry name" value="NB-ARC"/>
</dbReference>
<keyword evidence="1" id="KW-0677">Repeat</keyword>
<feature type="domain" description="Disease resistance protein winged helix" evidence="8">
    <location>
        <begin position="428"/>
        <end position="498"/>
    </location>
</feature>
<evidence type="ECO:0000259" key="7">
    <source>
        <dbReference type="Pfam" id="PF18052"/>
    </source>
</evidence>
<dbReference type="InterPro" id="IPR058922">
    <property type="entry name" value="WHD_DRP"/>
</dbReference>
<keyword evidence="2" id="KW-0547">Nucleotide-binding</keyword>
<dbReference type="Pfam" id="PF00931">
    <property type="entry name" value="NB-ARC"/>
    <property type="match status" value="1"/>
</dbReference>
<evidence type="ECO:0000313" key="10">
    <source>
        <dbReference type="EMBL" id="KAJ9184776.1"/>
    </source>
</evidence>
<accession>A0ABQ9MZQ4</accession>
<name>A0ABQ9MZQ4_HEVBR</name>
<evidence type="ECO:0000256" key="2">
    <source>
        <dbReference type="ARBA" id="ARBA00022741"/>
    </source>
</evidence>
<evidence type="ECO:0000256" key="1">
    <source>
        <dbReference type="ARBA" id="ARBA00022737"/>
    </source>
</evidence>
<dbReference type="InterPro" id="IPR027417">
    <property type="entry name" value="P-loop_NTPase"/>
</dbReference>
<keyword evidence="3" id="KW-0611">Plant defense</keyword>
<keyword evidence="5" id="KW-0812">Transmembrane</keyword>
<proteinExistence type="predicted"/>
<evidence type="ECO:0000313" key="11">
    <source>
        <dbReference type="Proteomes" id="UP001174677"/>
    </source>
</evidence>
<dbReference type="Pfam" id="PF23559">
    <property type="entry name" value="WHD_DRP"/>
    <property type="match status" value="1"/>
</dbReference>
<evidence type="ECO:0000256" key="3">
    <source>
        <dbReference type="ARBA" id="ARBA00022821"/>
    </source>
</evidence>
<gene>
    <name evidence="10" type="ORF">P3X46_004467</name>
</gene>
<keyword evidence="11" id="KW-1185">Reference proteome</keyword>
<comment type="caution">
    <text evidence="10">The sequence shown here is derived from an EMBL/GenBank/DDBJ whole genome shotgun (WGS) entry which is preliminary data.</text>
</comment>
<reference evidence="10" key="1">
    <citation type="journal article" date="2023" name="Plant Biotechnol. J.">
        <title>Chromosome-level wild Hevea brasiliensis genome provides new tools for genomic-assisted breeding and valuable loci to elevate rubber yield.</title>
        <authorList>
            <person name="Cheng H."/>
            <person name="Song X."/>
            <person name="Hu Y."/>
            <person name="Wu T."/>
            <person name="Yang Q."/>
            <person name="An Z."/>
            <person name="Feng S."/>
            <person name="Deng Z."/>
            <person name="Wu W."/>
            <person name="Zeng X."/>
            <person name="Tu M."/>
            <person name="Wang X."/>
            <person name="Huang H."/>
        </authorList>
    </citation>
    <scope>NUCLEOTIDE SEQUENCE</scope>
    <source>
        <strain evidence="10">MT/VB/25A 57/8</strain>
    </source>
</reference>
<keyword evidence="5" id="KW-1133">Transmembrane helix</keyword>
<dbReference type="Pfam" id="PF18052">
    <property type="entry name" value="Rx_N"/>
    <property type="match status" value="1"/>
</dbReference>
<evidence type="ECO:0000256" key="5">
    <source>
        <dbReference type="SAM" id="Phobius"/>
    </source>
</evidence>
<evidence type="ECO:0000259" key="8">
    <source>
        <dbReference type="Pfam" id="PF23559"/>
    </source>
</evidence>
<dbReference type="SUPFAM" id="SSF52540">
    <property type="entry name" value="P-loop containing nucleoside triphosphate hydrolases"/>
    <property type="match status" value="1"/>
</dbReference>
<sequence length="848" mass="98343">MAESFLIDIAENVFRKLGFLALEEFSFAWGLRSDLEKIKKILVVINAVLFDAEQHQLRSQQIEFWLGMLKDVLYDAEDVVDEFECEALRRKVVESGNTTRKVRRFFSSSNPLAFRFRMGHKLKKIRERVAEIAALKSDFGLTERIFDRHVIHREREMTHSFVDASNVIGRDEDKENIIEMLLQSFDSKNVSIIPVVGIGGLGKTTLAKLVFNDQRVISHFEEKLWVCVSEVFELEKVIIKILSSASPGQRYMDLDIDELQRALRQALDGRKYLLILDDVWSEDPRKWLELKALLMRGANGSKILVTTRSSRVASIMGTDSAYDLNDLPYQHCLSLFFRSAFKGEQEKQNPNLIRIGEEIVRKCKGIPLAVITLATLLYSVTDEHDWEFIRDNEIWKLEQKEKDILPALRLSYEQLPSHLKRCFAYCSVFPKDYIFYDPELVYTWMAQGLVQSCNENEELEDVGFRYFKELCNRCFFQDFREDPGDVQCKMHDLMHDLASSVTQNESSAIISSSQQVSKNVRYLPFLYPELLPEDLPIPFQNLDQVRTISFLNERREGVSSEVFIDACFLRCQYLRVADLAYSKFELLPRRIGNLKHLKYLSLWNTFFLKRLPNSICKLQCLQALVLGGCDELEELPRDMKNMVNLRLLWITTKQKYLPPGGLGCLKSLRFLFITGCENLQYLFEDLHGLTNLRRLFIGGCDSLISLPQSIKFLTTLKILNIANCENLDLAMEEVEDNQHPSPFSLQKLEIINIPKLLEFPPWLIRESINSLKVLKITDCDNLRESPEPLQNIATLEELLIYGCPMLNNERLQNILGMHFNSYPHLILIFYFILYSSKAIISMLVRKVE</sequence>
<dbReference type="Gene3D" id="3.80.10.10">
    <property type="entry name" value="Ribonuclease Inhibitor"/>
    <property type="match status" value="1"/>
</dbReference>
<dbReference type="PRINTS" id="PR00364">
    <property type="entry name" value="DISEASERSIST"/>
</dbReference>
<evidence type="ECO:0000259" key="9">
    <source>
        <dbReference type="Pfam" id="PF23598"/>
    </source>
</evidence>
<keyword evidence="5" id="KW-0472">Membrane</keyword>
<dbReference type="Gene3D" id="1.10.10.10">
    <property type="entry name" value="Winged helix-like DNA-binding domain superfamily/Winged helix DNA-binding domain"/>
    <property type="match status" value="1"/>
</dbReference>
<dbReference type="PANTHER" id="PTHR36766">
    <property type="entry name" value="PLANT BROAD-SPECTRUM MILDEW RESISTANCE PROTEIN RPW8"/>
    <property type="match status" value="1"/>
</dbReference>
<dbReference type="Pfam" id="PF23598">
    <property type="entry name" value="LRR_14"/>
    <property type="match status" value="1"/>
</dbReference>
<evidence type="ECO:0000259" key="6">
    <source>
        <dbReference type="Pfam" id="PF00931"/>
    </source>
</evidence>
<dbReference type="PANTHER" id="PTHR36766:SF61">
    <property type="entry name" value="NB-ARC DOMAIN DISEASE RESISTANCE PROTEIN"/>
    <property type="match status" value="1"/>
</dbReference>
<dbReference type="InterPro" id="IPR038005">
    <property type="entry name" value="RX-like_CC"/>
</dbReference>